<dbReference type="InterPro" id="IPR026151">
    <property type="entry name" value="Maspardin"/>
</dbReference>
<comment type="caution">
    <text evidence="7">The sequence shown here is derived from an EMBL/GenBank/DDBJ whole genome shotgun (WGS) entry which is preliminary data.</text>
</comment>
<protein>
    <recommendedName>
        <fullName evidence="2">Maspardin</fullName>
    </recommendedName>
</protein>
<accession>A0A086KI47</accession>
<keyword evidence="7" id="KW-0378">Hydrolase</keyword>
<dbReference type="Pfam" id="PF12697">
    <property type="entry name" value="Abhydrolase_6"/>
    <property type="match status" value="1"/>
</dbReference>
<dbReference type="GO" id="GO:0016787">
    <property type="term" value="F:hydrolase activity"/>
    <property type="evidence" value="ECO:0007669"/>
    <property type="project" value="UniProtKB-KW"/>
</dbReference>
<feature type="region of interest" description="Disordered" evidence="4">
    <location>
        <begin position="548"/>
        <end position="591"/>
    </location>
</feature>
<feature type="region of interest" description="Disordered" evidence="4">
    <location>
        <begin position="1"/>
        <end position="33"/>
    </location>
</feature>
<organism evidence="7 8">
    <name type="scientific">Toxoplasma gondii GAB2-2007-GAL-DOM2</name>
    <dbReference type="NCBI Taxonomy" id="1130820"/>
    <lineage>
        <taxon>Eukaryota</taxon>
        <taxon>Sar</taxon>
        <taxon>Alveolata</taxon>
        <taxon>Apicomplexa</taxon>
        <taxon>Conoidasida</taxon>
        <taxon>Coccidia</taxon>
        <taxon>Eucoccidiorida</taxon>
        <taxon>Eimeriorina</taxon>
        <taxon>Sarcocystidae</taxon>
        <taxon>Toxoplasma</taxon>
    </lineage>
</organism>
<feature type="compositionally biased region" description="Basic and acidic residues" evidence="4">
    <location>
        <begin position="573"/>
        <end position="588"/>
    </location>
</feature>
<reference evidence="7 8" key="1">
    <citation type="submission" date="2014-02" db="EMBL/GenBank/DDBJ databases">
        <authorList>
            <person name="Sibley D."/>
            <person name="Venepally P."/>
            <person name="Karamycheva S."/>
            <person name="Hadjithomas M."/>
            <person name="Khan A."/>
            <person name="Brunk B."/>
            <person name="Roos D."/>
            <person name="Caler E."/>
            <person name="Lorenzi H."/>
        </authorList>
    </citation>
    <scope>NUCLEOTIDE SEQUENCE [LARGE SCALE GENOMIC DNA]</scope>
    <source>
        <strain evidence="7 8">GAB2-2007-GAL-DOM2</strain>
    </source>
</reference>
<dbReference type="GO" id="GO:0005737">
    <property type="term" value="C:cytoplasm"/>
    <property type="evidence" value="ECO:0007669"/>
    <property type="project" value="UniProtKB-SubCell"/>
</dbReference>
<keyword evidence="5" id="KW-0472">Membrane</keyword>
<name>A0A086KI47_TOXGO</name>
<dbReference type="InterPro" id="IPR029058">
    <property type="entry name" value="AB_hydrolase_fold"/>
</dbReference>
<feature type="transmembrane region" description="Helical" evidence="5">
    <location>
        <begin position="205"/>
        <end position="228"/>
    </location>
</feature>
<evidence type="ECO:0000256" key="3">
    <source>
        <dbReference type="ARBA" id="ARBA00022490"/>
    </source>
</evidence>
<feature type="transmembrane region" description="Helical" evidence="5">
    <location>
        <begin position="182"/>
        <end position="199"/>
    </location>
</feature>
<evidence type="ECO:0000313" key="7">
    <source>
        <dbReference type="EMBL" id="KFG44065.1"/>
    </source>
</evidence>
<evidence type="ECO:0000256" key="4">
    <source>
        <dbReference type="SAM" id="MobiDB-lite"/>
    </source>
</evidence>
<dbReference type="Proteomes" id="UP000028837">
    <property type="component" value="Unassembled WGS sequence"/>
</dbReference>
<dbReference type="InterPro" id="IPR000073">
    <property type="entry name" value="AB_hydrolase_1"/>
</dbReference>
<gene>
    <name evidence="7" type="ORF">TGDOM2_312660</name>
</gene>
<keyword evidence="5" id="KW-1133">Transmembrane helix</keyword>
<dbReference type="PANTHER" id="PTHR15913">
    <property type="entry name" value="ACID CLUSTER PROTEIN 33"/>
    <property type="match status" value="1"/>
</dbReference>
<dbReference type="EMBL" id="AHZU02000458">
    <property type="protein sequence ID" value="KFG44065.1"/>
    <property type="molecule type" value="Genomic_DNA"/>
</dbReference>
<evidence type="ECO:0000313" key="8">
    <source>
        <dbReference type="Proteomes" id="UP000028837"/>
    </source>
</evidence>
<dbReference type="PANTHER" id="PTHR15913:SF0">
    <property type="entry name" value="MASPARDIN"/>
    <property type="match status" value="1"/>
</dbReference>
<feature type="compositionally biased region" description="Basic and acidic residues" evidence="4">
    <location>
        <begin position="9"/>
        <end position="26"/>
    </location>
</feature>
<dbReference type="Gene3D" id="3.40.50.1820">
    <property type="entry name" value="alpha/beta hydrolase"/>
    <property type="match status" value="1"/>
</dbReference>
<keyword evidence="3" id="KW-0963">Cytoplasm</keyword>
<comment type="subcellular location">
    <subcellularLocation>
        <location evidence="1">Cytoplasm</location>
    </subcellularLocation>
</comment>
<evidence type="ECO:0000256" key="5">
    <source>
        <dbReference type="SAM" id="Phobius"/>
    </source>
</evidence>
<feature type="region of interest" description="Disordered" evidence="4">
    <location>
        <begin position="452"/>
        <end position="488"/>
    </location>
</feature>
<sequence length="610" mass="66064">MTNAYFSRGGEERRQRSGERDRKEGSASRLGDSEQGECYLDSVSLQAAFRDFQSRVPLKKLVSTQNAHHIWQWYELCGTDLDCEASPLISSSPIIFLHGVNGTAAIYFQQLEALAEKGYRVLSVQWPALSSLASFLSSFDEFLTHVLATPAASRVPRSRRRLVSSAAARGDGDAGEGRVRRGAHLFGAGLGGVLCLYFAQRRPEAVASVVLCNAFLNSAFLLGALAPLQGVLAPMYHLLPHAALRKIVIDTYLTPKAAAEAVFVPPSGVCTGARGRRDESPENVWAPSQGEADSHSQGVWVVPQEDLQIRNSKEFLVSHLDELSAKELAARLALQVAISAATPLQKTPERVLILQSLDADVPPDVAEDLRNFFPRAKVAELRDGGQFPFLSRPEEVTLHMQVHLRNCGLFPDLHVIERQVSGEETSCSLANTFAASGRSSFSLSESHTDHPVSFPSYPHSCSRSPGSPASRSHSSAHGHSSFSSDSSCFSSERALSSSYSRSASSCYNSARNHSSLAGGSSADNAFYNSSSFDRGSHRGAAGCFVPASSPATSQATASDGAASSRGISTNSGERWEEREREKTSKFADADLAAQERWNRKHWKNPFKEAD</sequence>
<feature type="domain" description="AB hydrolase-1" evidence="6">
    <location>
        <begin position="94"/>
        <end position="396"/>
    </location>
</feature>
<dbReference type="VEuPathDB" id="ToxoDB:TGDOM2_312660"/>
<dbReference type="OrthoDB" id="333123at2759"/>
<evidence type="ECO:0000256" key="2">
    <source>
        <dbReference type="ARBA" id="ARBA00020148"/>
    </source>
</evidence>
<evidence type="ECO:0000259" key="6">
    <source>
        <dbReference type="Pfam" id="PF12697"/>
    </source>
</evidence>
<feature type="compositionally biased region" description="Low complexity" evidence="4">
    <location>
        <begin position="548"/>
        <end position="558"/>
    </location>
</feature>
<proteinExistence type="predicted"/>
<keyword evidence="5" id="KW-0812">Transmembrane</keyword>
<feature type="compositionally biased region" description="Low complexity" evidence="4">
    <location>
        <begin position="459"/>
        <end position="488"/>
    </location>
</feature>
<dbReference type="SUPFAM" id="SSF53474">
    <property type="entry name" value="alpha/beta-Hydrolases"/>
    <property type="match status" value="1"/>
</dbReference>
<evidence type="ECO:0000256" key="1">
    <source>
        <dbReference type="ARBA" id="ARBA00004496"/>
    </source>
</evidence>
<dbReference type="AlphaFoldDB" id="A0A086KI47"/>
<feature type="region of interest" description="Disordered" evidence="4">
    <location>
        <begin position="273"/>
        <end position="292"/>
    </location>
</feature>